<dbReference type="InParanoid" id="A0A0H2RWZ2"/>
<name>A0A0H2RWZ2_9AGAM</name>
<organism evidence="2 3">
    <name type="scientific">Schizopora paradoxa</name>
    <dbReference type="NCBI Taxonomy" id="27342"/>
    <lineage>
        <taxon>Eukaryota</taxon>
        <taxon>Fungi</taxon>
        <taxon>Dikarya</taxon>
        <taxon>Basidiomycota</taxon>
        <taxon>Agaricomycotina</taxon>
        <taxon>Agaricomycetes</taxon>
        <taxon>Hymenochaetales</taxon>
        <taxon>Schizoporaceae</taxon>
        <taxon>Schizopora</taxon>
    </lineage>
</organism>
<evidence type="ECO:0000313" key="3">
    <source>
        <dbReference type="Proteomes" id="UP000053477"/>
    </source>
</evidence>
<evidence type="ECO:0000256" key="1">
    <source>
        <dbReference type="SAM" id="MobiDB-lite"/>
    </source>
</evidence>
<feature type="region of interest" description="Disordered" evidence="1">
    <location>
        <begin position="1"/>
        <end position="23"/>
    </location>
</feature>
<dbReference type="AlphaFoldDB" id="A0A0H2RWZ2"/>
<dbReference type="Proteomes" id="UP000053477">
    <property type="component" value="Unassembled WGS sequence"/>
</dbReference>
<sequence>MPSASPLAPIDPSSVTSEESLEEKEKSAPWIMRKLAGSMTGRIVMSSYESLRAAGTTVVCLSPWGDSSPILLPCIRFRDLAVHAVIAATGGAAAVAAPVMGPISDVVVGTFGDSLLVEIALKSGFEATTKVANDLVIEHTIKHAIPSPSGRLETTGVKTLLVTLKYKHTVEDASLGFYRSSVHEDASLFASVKDYLATEKGWFSPYLFASGRRPIIPRTMTPDFVFCHGPFLTGDYALGTRLLDESASAIFLCDAVPPVELPTDNSKTENPPEEKHSLLHVPSLPVLSKYLPQPRSRTPSPEPCLAPIPQPIQPRRLVVILLGIKPHRKVWTSSARPGESAIQYTLLNGSPSVILPAIPGSPLVAWNTLTLEKLHELELPDAEDQGGDKFKGVIDVFCEYLELCIDWDRIVLEQNEVVQSEQHADLSARITSENIISGDNDKRQALRNAITLLLLSAVCSKDSKQVTKEVDVERAGIVVFRIP</sequence>
<keyword evidence="3" id="KW-1185">Reference proteome</keyword>
<evidence type="ECO:0000313" key="2">
    <source>
        <dbReference type="EMBL" id="KLO16132.1"/>
    </source>
</evidence>
<dbReference type="EMBL" id="KQ085920">
    <property type="protein sequence ID" value="KLO16132.1"/>
    <property type="molecule type" value="Genomic_DNA"/>
</dbReference>
<gene>
    <name evidence="2" type="ORF">SCHPADRAFT_920008</name>
</gene>
<reference evidence="2 3" key="1">
    <citation type="submission" date="2015-04" db="EMBL/GenBank/DDBJ databases">
        <title>Complete genome sequence of Schizopora paradoxa KUC8140, a cosmopolitan wood degrader in East Asia.</title>
        <authorList>
            <consortium name="DOE Joint Genome Institute"/>
            <person name="Min B."/>
            <person name="Park H."/>
            <person name="Jang Y."/>
            <person name="Kim J.-J."/>
            <person name="Kim K.H."/>
            <person name="Pangilinan J."/>
            <person name="Lipzen A."/>
            <person name="Riley R."/>
            <person name="Grigoriev I.V."/>
            <person name="Spatafora J.W."/>
            <person name="Choi I.-G."/>
        </authorList>
    </citation>
    <scope>NUCLEOTIDE SEQUENCE [LARGE SCALE GENOMIC DNA]</scope>
    <source>
        <strain evidence="2 3">KUC8140</strain>
    </source>
</reference>
<accession>A0A0H2RWZ2</accession>
<proteinExistence type="predicted"/>
<dbReference type="OrthoDB" id="3351042at2759"/>
<protein>
    <submittedName>
        <fullName evidence="2">Uncharacterized protein</fullName>
    </submittedName>
</protein>
<dbReference type="STRING" id="27342.A0A0H2RWZ2"/>